<dbReference type="InterPro" id="IPR008753">
    <property type="entry name" value="Peptidase_M13_N"/>
</dbReference>
<dbReference type="HOGENOM" id="CLU_006187_4_1_1"/>
<keyword evidence="6" id="KW-0482">Metalloprotease</keyword>
<keyword evidence="3" id="KW-0479">Metal-binding</keyword>
<dbReference type="InterPro" id="IPR018497">
    <property type="entry name" value="Peptidase_M13_C"/>
</dbReference>
<dbReference type="Proteomes" id="UP000007648">
    <property type="component" value="Unassembled WGS sequence"/>
</dbReference>
<feature type="domain" description="Peptidase M13 C-terminal" evidence="8">
    <location>
        <begin position="578"/>
        <end position="784"/>
    </location>
</feature>
<accession>G3WPU4</accession>
<dbReference type="InterPro" id="IPR042089">
    <property type="entry name" value="Peptidase_M13_dom_2"/>
</dbReference>
<evidence type="ECO:0000256" key="4">
    <source>
        <dbReference type="ARBA" id="ARBA00022801"/>
    </source>
</evidence>
<dbReference type="GO" id="GO:0005886">
    <property type="term" value="C:plasma membrane"/>
    <property type="evidence" value="ECO:0007669"/>
    <property type="project" value="TreeGrafter"/>
</dbReference>
<evidence type="ECO:0000259" key="9">
    <source>
        <dbReference type="Pfam" id="PF05649"/>
    </source>
</evidence>
<evidence type="ECO:0000256" key="2">
    <source>
        <dbReference type="ARBA" id="ARBA00022670"/>
    </source>
</evidence>
<dbReference type="GO" id="GO:0046872">
    <property type="term" value="F:metal ion binding"/>
    <property type="evidence" value="ECO:0007669"/>
    <property type="project" value="UniProtKB-KW"/>
</dbReference>
<dbReference type="RefSeq" id="XP_012401089.1">
    <property type="nucleotide sequence ID" value="XM_012545635.2"/>
</dbReference>
<gene>
    <name evidence="10" type="primary">MMEL1</name>
</gene>
<keyword evidence="7" id="KW-0812">Transmembrane</keyword>
<dbReference type="PANTHER" id="PTHR11733:SF141">
    <property type="entry name" value="MEMBRANE METALLO-ENDOPEPTIDASE-LIKE 1"/>
    <property type="match status" value="1"/>
</dbReference>
<evidence type="ECO:0000313" key="11">
    <source>
        <dbReference type="Proteomes" id="UP000007648"/>
    </source>
</evidence>
<keyword evidence="5" id="KW-0862">Zinc</keyword>
<dbReference type="Ensembl" id="ENSSHAT00000017594.2">
    <property type="protein sequence ID" value="ENSSHAP00000017449.2"/>
    <property type="gene ID" value="ENSSHAG00000014826.2"/>
</dbReference>
<dbReference type="GeneTree" id="ENSGT00940000157799"/>
<dbReference type="Gene3D" id="1.10.1380.10">
    <property type="entry name" value="Neutral endopeptidase , domain2"/>
    <property type="match status" value="1"/>
</dbReference>
<evidence type="ECO:0000256" key="6">
    <source>
        <dbReference type="ARBA" id="ARBA00023049"/>
    </source>
</evidence>
<dbReference type="Gene3D" id="3.40.390.10">
    <property type="entry name" value="Collagenase (Catalytic Domain)"/>
    <property type="match status" value="1"/>
</dbReference>
<reference evidence="10" key="3">
    <citation type="submission" date="2025-09" db="UniProtKB">
        <authorList>
            <consortium name="Ensembl"/>
        </authorList>
    </citation>
    <scope>IDENTIFICATION</scope>
</reference>
<dbReference type="STRING" id="9305.ENSSHAP00000017449"/>
<evidence type="ECO:0000256" key="3">
    <source>
        <dbReference type="ARBA" id="ARBA00022723"/>
    </source>
</evidence>
<keyword evidence="2" id="KW-0645">Protease</keyword>
<name>G3WPU4_SARHA</name>
<dbReference type="GO" id="GO:0016485">
    <property type="term" value="P:protein processing"/>
    <property type="evidence" value="ECO:0007669"/>
    <property type="project" value="TreeGrafter"/>
</dbReference>
<evidence type="ECO:0000256" key="5">
    <source>
        <dbReference type="ARBA" id="ARBA00022833"/>
    </source>
</evidence>
<keyword evidence="11" id="KW-1185">Reference proteome</keyword>
<protein>
    <submittedName>
        <fullName evidence="10">Membrane metalloendopeptidase like 1</fullName>
    </submittedName>
</protein>
<dbReference type="InParanoid" id="G3WPU4"/>
<keyword evidence="7" id="KW-0472">Membrane</keyword>
<dbReference type="AlphaFoldDB" id="G3WPU4"/>
<dbReference type="KEGG" id="shr:100934084"/>
<keyword evidence="7" id="KW-1133">Transmembrane helix</keyword>
<reference evidence="10" key="2">
    <citation type="submission" date="2025-08" db="UniProtKB">
        <authorList>
            <consortium name="Ensembl"/>
        </authorList>
    </citation>
    <scope>IDENTIFICATION</scope>
</reference>
<dbReference type="SUPFAM" id="SSF55486">
    <property type="entry name" value="Metalloproteases ('zincins'), catalytic domain"/>
    <property type="match status" value="1"/>
</dbReference>
<dbReference type="CTD" id="79258"/>
<dbReference type="eggNOG" id="KOG3624">
    <property type="taxonomic scope" value="Eukaryota"/>
</dbReference>
<keyword evidence="4" id="KW-0378">Hydrolase</keyword>
<reference evidence="10 11" key="1">
    <citation type="journal article" date="2011" name="Proc. Natl. Acad. Sci. U.S.A.">
        <title>Genetic diversity and population structure of the endangered marsupial Sarcophilus harrisii (Tasmanian devil).</title>
        <authorList>
            <person name="Miller W."/>
            <person name="Hayes V.M."/>
            <person name="Ratan A."/>
            <person name="Petersen D.C."/>
            <person name="Wittekindt N.E."/>
            <person name="Miller J."/>
            <person name="Walenz B."/>
            <person name="Knight J."/>
            <person name="Qi J."/>
            <person name="Zhao F."/>
            <person name="Wang Q."/>
            <person name="Bedoya-Reina O.C."/>
            <person name="Katiyar N."/>
            <person name="Tomsho L.P."/>
            <person name="Kasson L.M."/>
            <person name="Hardie R.A."/>
            <person name="Woodbridge P."/>
            <person name="Tindall E.A."/>
            <person name="Bertelsen M.F."/>
            <person name="Dixon D."/>
            <person name="Pyecroft S."/>
            <person name="Helgen K.M."/>
            <person name="Lesk A.M."/>
            <person name="Pringle T.H."/>
            <person name="Patterson N."/>
            <person name="Zhang Y."/>
            <person name="Kreiss A."/>
            <person name="Woods G.M."/>
            <person name="Jones M.E."/>
            <person name="Schuster S.C."/>
        </authorList>
    </citation>
    <scope>NUCLEOTIDE SEQUENCE [LARGE SCALE GENOMIC DNA]</scope>
</reference>
<dbReference type="OrthoDB" id="6475849at2759"/>
<dbReference type="Pfam" id="PF05649">
    <property type="entry name" value="Peptidase_M13_N"/>
    <property type="match status" value="1"/>
</dbReference>
<dbReference type="GO" id="GO:0005615">
    <property type="term" value="C:extracellular space"/>
    <property type="evidence" value="ECO:0007669"/>
    <property type="project" value="Ensembl"/>
</dbReference>
<dbReference type="Pfam" id="PF01431">
    <property type="entry name" value="Peptidase_M13"/>
    <property type="match status" value="1"/>
</dbReference>
<dbReference type="InterPro" id="IPR000718">
    <property type="entry name" value="Peptidase_M13"/>
</dbReference>
<proteinExistence type="predicted"/>
<comment type="cofactor">
    <cofactor evidence="1">
        <name>Zn(2+)</name>
        <dbReference type="ChEBI" id="CHEBI:29105"/>
    </cofactor>
</comment>
<evidence type="ECO:0000313" key="10">
    <source>
        <dbReference type="Ensembl" id="ENSSHAP00000017449.2"/>
    </source>
</evidence>
<dbReference type="PROSITE" id="PS51885">
    <property type="entry name" value="NEPRILYSIN"/>
    <property type="match status" value="1"/>
</dbReference>
<dbReference type="PANTHER" id="PTHR11733">
    <property type="entry name" value="ZINC METALLOPROTEASE FAMILY M13 NEPRILYSIN-RELATED"/>
    <property type="match status" value="1"/>
</dbReference>
<dbReference type="FunCoup" id="G3WPU4">
    <property type="interactions" value="33"/>
</dbReference>
<dbReference type="GO" id="GO:0004222">
    <property type="term" value="F:metalloendopeptidase activity"/>
    <property type="evidence" value="ECO:0007669"/>
    <property type="project" value="InterPro"/>
</dbReference>
<dbReference type="InterPro" id="IPR024079">
    <property type="entry name" value="MetalloPept_cat_dom_sf"/>
</dbReference>
<dbReference type="GeneID" id="100934084"/>
<feature type="domain" description="Peptidase M13 N-terminal" evidence="9">
    <location>
        <begin position="110"/>
        <end position="517"/>
    </location>
</feature>
<dbReference type="CDD" id="cd08662">
    <property type="entry name" value="M13"/>
    <property type="match status" value="1"/>
</dbReference>
<evidence type="ECO:0000256" key="1">
    <source>
        <dbReference type="ARBA" id="ARBA00001947"/>
    </source>
</evidence>
<organism evidence="10 11">
    <name type="scientific">Sarcophilus harrisii</name>
    <name type="common">Tasmanian devil</name>
    <name type="synonym">Sarcophilus laniarius</name>
    <dbReference type="NCBI Taxonomy" id="9305"/>
    <lineage>
        <taxon>Eukaryota</taxon>
        <taxon>Metazoa</taxon>
        <taxon>Chordata</taxon>
        <taxon>Craniata</taxon>
        <taxon>Vertebrata</taxon>
        <taxon>Euteleostomi</taxon>
        <taxon>Mammalia</taxon>
        <taxon>Metatheria</taxon>
        <taxon>Dasyuromorphia</taxon>
        <taxon>Dasyuridae</taxon>
        <taxon>Sarcophilus</taxon>
    </lineage>
</organism>
<sequence>MGKSESQMGIVENSNRSRKTWSVLELGLSVLLLLMTCSLVTLVILYMEVKGKPMLIFPISFYIPREEKTFVRRDFQDPTIATSFGKICVHPGCVIAASRIIQNMDPTSEPCNDFYQYACGGWINRHVIPESSSRYSIFDNLRDELEIILKGVLETPKEGDRNAIQKAKTLYSSCMNESLIESRDSKPLLKILEIVGDWPVATDNWKEVREPFWVMEEKLSMMNSQFNKRLLIDMFVWNDDRDSRSHIIYIDQPSLGMPSRDYYFNSGNYQRVRKEYFQFMISVAKMIRADLNFTKDDEFVENEMLLVMKFETELANATSPQEERHDVTLLYHRMNISQLQNTFSFKVCDPFSQNFNWTVFIQIIMASVNINVLENEEVVVYGVPYLQNLQKIIRKYPARTIQNYLVWRLVQDQISNLSQRFKETRINYRKALYGTSLEDVQWRECVRYVNNNMESAVGALYVKQSFAGESKRMVSDLIQKVREVFIETLNELKWMDEISKKRAQEKATAIKEQIGYPDYILEEQNKKLDDEYYQLNFTEDMFFENTLENLKSSAQKGLKKLREKVDQDVWIIGAAVVNAFYSPNRNQIVFPAGILQPPFFSKQQLQALNFGGIGMVIGHEITHGFDDNGRNFDKDGNMLDWWSNFSSQHFKEQTNCMVYQYGNYTWDLAGGQHVSGIGTLGENIADNGGIRQAYKAYLKWMEQEGREPTLPGLNLTHEQLFFINFAQVWCGSYRPEYASQSIKTDVHSPLKYRVMGSLQNFEAFSEAFHCHNGTVMHPEEKCRVW</sequence>
<feature type="transmembrane region" description="Helical" evidence="7">
    <location>
        <begin position="21"/>
        <end position="47"/>
    </location>
</feature>
<evidence type="ECO:0000259" key="8">
    <source>
        <dbReference type="Pfam" id="PF01431"/>
    </source>
</evidence>
<evidence type="ECO:0000256" key="7">
    <source>
        <dbReference type="SAM" id="Phobius"/>
    </source>
</evidence>
<dbReference type="PRINTS" id="PR00786">
    <property type="entry name" value="NEPRILYSIN"/>
</dbReference>